<evidence type="ECO:0000313" key="1">
    <source>
        <dbReference type="EMBL" id="KJU82751.1"/>
    </source>
</evidence>
<evidence type="ECO:0000313" key="2">
    <source>
        <dbReference type="Proteomes" id="UP000033423"/>
    </source>
</evidence>
<organism evidence="1 2">
    <name type="scientific">Candidatus Magnetobacterium bavaricum</name>
    <dbReference type="NCBI Taxonomy" id="29290"/>
    <lineage>
        <taxon>Bacteria</taxon>
        <taxon>Pseudomonadati</taxon>
        <taxon>Nitrospirota</taxon>
        <taxon>Thermodesulfovibrionia</taxon>
        <taxon>Thermodesulfovibrionales</taxon>
        <taxon>Candidatus Magnetobacteriaceae</taxon>
        <taxon>Candidatus Magnetobacterium</taxon>
    </lineage>
</organism>
<gene>
    <name evidence="1" type="ORF">MBAV_005061</name>
</gene>
<protein>
    <submittedName>
        <fullName evidence="1">Uncharacterized protein</fullName>
    </submittedName>
</protein>
<name>A0A0F3GLH4_9BACT</name>
<accession>A0A0F3GLH4</accession>
<proteinExistence type="predicted"/>
<comment type="caution">
    <text evidence="1">The sequence shown here is derived from an EMBL/GenBank/DDBJ whole genome shotgun (WGS) entry which is preliminary data.</text>
</comment>
<keyword evidence="2" id="KW-1185">Reference proteome</keyword>
<sequence length="77" mass="8698">MPQHVPGLNRGKQESMPFNREIKITLLFKEDTKIIALFLQTSGDLSLVREGCCRGCPLVIKKRNISDKAINTIDMLL</sequence>
<dbReference type="Proteomes" id="UP000033423">
    <property type="component" value="Unassembled WGS sequence"/>
</dbReference>
<reference evidence="1 2" key="1">
    <citation type="submission" date="2015-02" db="EMBL/GenBank/DDBJ databases">
        <title>Single-cell genomics of uncultivated deep-branching MTB reveals a conserved set of magnetosome genes.</title>
        <authorList>
            <person name="Kolinko S."/>
            <person name="Richter M."/>
            <person name="Glockner F.O."/>
            <person name="Brachmann A."/>
            <person name="Schuler D."/>
        </authorList>
    </citation>
    <scope>NUCLEOTIDE SEQUENCE [LARGE SCALE GENOMIC DNA]</scope>
    <source>
        <strain evidence="1">TM-1</strain>
    </source>
</reference>
<dbReference type="EMBL" id="LACI01002186">
    <property type="protein sequence ID" value="KJU82751.1"/>
    <property type="molecule type" value="Genomic_DNA"/>
</dbReference>
<dbReference type="AlphaFoldDB" id="A0A0F3GLH4"/>